<dbReference type="RefSeq" id="WP_111268662.1">
    <property type="nucleotide sequence ID" value="NZ_QKWW01000006.1"/>
</dbReference>
<proteinExistence type="predicted"/>
<dbReference type="EMBL" id="QKWW01000006">
    <property type="protein sequence ID" value="PZT57511.1"/>
    <property type="molecule type" value="Genomic_DNA"/>
</dbReference>
<dbReference type="Proteomes" id="UP000249204">
    <property type="component" value="Unassembled WGS sequence"/>
</dbReference>
<gene>
    <name evidence="2" type="ORF">DN757_02330</name>
</gene>
<feature type="transmembrane region" description="Helical" evidence="1">
    <location>
        <begin position="7"/>
        <end position="26"/>
    </location>
</feature>
<organism evidence="2 3">
    <name type="scientific">Paenibacillus silvae</name>
    <dbReference type="NCBI Taxonomy" id="1325358"/>
    <lineage>
        <taxon>Bacteria</taxon>
        <taxon>Bacillati</taxon>
        <taxon>Bacillota</taxon>
        <taxon>Bacilli</taxon>
        <taxon>Bacillales</taxon>
        <taxon>Paenibacillaceae</taxon>
        <taxon>Paenibacillus</taxon>
    </lineage>
</organism>
<feature type="transmembrane region" description="Helical" evidence="1">
    <location>
        <begin position="32"/>
        <end position="49"/>
    </location>
</feature>
<sequence>MLYKKNFYLVFAISLAILGFAAVPSLTRHHPAPNILIISSLLFFGLYVYEAMKSTAAKAKNEEADFQTRMLTNELNKLQTLLDNNMITQEEFEIKRDNLKLQYANQINHYMNF</sequence>
<reference evidence="2 3" key="1">
    <citation type="submission" date="2018-06" db="EMBL/GenBank/DDBJ databases">
        <title>Isolation of heavy metals resistant Paenibacillus silvae NC2 from Gold-Copper mine in ZiJin, China.</title>
        <authorList>
            <person name="Xu J."/>
            <person name="Mazhar H.S."/>
            <person name="Rensing C."/>
        </authorList>
    </citation>
    <scope>NUCLEOTIDE SEQUENCE [LARGE SCALE GENOMIC DNA]</scope>
    <source>
        <strain evidence="2 3">NC2</strain>
    </source>
</reference>
<keyword evidence="1" id="KW-1133">Transmembrane helix</keyword>
<dbReference type="AlphaFoldDB" id="A0A2W6NNV2"/>
<evidence type="ECO:0000313" key="2">
    <source>
        <dbReference type="EMBL" id="PZT57511.1"/>
    </source>
</evidence>
<name>A0A2W6NNV2_9BACL</name>
<accession>A0A2W6NNV2</accession>
<protein>
    <recommendedName>
        <fullName evidence="4">SHOCT domain-containing protein</fullName>
    </recommendedName>
</protein>
<evidence type="ECO:0000313" key="3">
    <source>
        <dbReference type="Proteomes" id="UP000249204"/>
    </source>
</evidence>
<evidence type="ECO:0000256" key="1">
    <source>
        <dbReference type="SAM" id="Phobius"/>
    </source>
</evidence>
<keyword evidence="1" id="KW-0812">Transmembrane</keyword>
<evidence type="ECO:0008006" key="4">
    <source>
        <dbReference type="Google" id="ProtNLM"/>
    </source>
</evidence>
<comment type="caution">
    <text evidence="2">The sequence shown here is derived from an EMBL/GenBank/DDBJ whole genome shotgun (WGS) entry which is preliminary data.</text>
</comment>
<keyword evidence="1" id="KW-0472">Membrane</keyword>